<dbReference type="RefSeq" id="WP_183762138.1">
    <property type="nucleotide sequence ID" value="NZ_BMHZ01000001.1"/>
</dbReference>
<organism evidence="2 3">
    <name type="scientific">Pedobacter zeae</name>
    <dbReference type="NCBI Taxonomy" id="1737356"/>
    <lineage>
        <taxon>Bacteria</taxon>
        <taxon>Pseudomonadati</taxon>
        <taxon>Bacteroidota</taxon>
        <taxon>Sphingobacteriia</taxon>
        <taxon>Sphingobacteriales</taxon>
        <taxon>Sphingobacteriaceae</taxon>
        <taxon>Pedobacter</taxon>
    </lineage>
</organism>
<sequence>MGFNINEKINTELHYKDVSLITVALSIYLNEGGDKIDKEVSDRAKRLIDRLGYELYDCPQDEHNGH</sequence>
<keyword evidence="4" id="KW-1185">Reference proteome</keyword>
<evidence type="ECO:0000313" key="4">
    <source>
        <dbReference type="Proteomes" id="UP000642938"/>
    </source>
</evidence>
<dbReference type="Proteomes" id="UP000642938">
    <property type="component" value="Unassembled WGS sequence"/>
</dbReference>
<name>A0A7W6KBA2_9SPHI</name>
<evidence type="ECO:0000313" key="3">
    <source>
        <dbReference type="Proteomes" id="UP000532273"/>
    </source>
</evidence>
<evidence type="ECO:0000313" key="1">
    <source>
        <dbReference type="EMBL" id="GGG97626.1"/>
    </source>
</evidence>
<evidence type="ECO:0000313" key="2">
    <source>
        <dbReference type="EMBL" id="MBB4107701.1"/>
    </source>
</evidence>
<dbReference type="EMBL" id="JACIEF010000002">
    <property type="protein sequence ID" value="MBB4107701.1"/>
    <property type="molecule type" value="Genomic_DNA"/>
</dbReference>
<reference evidence="4" key="2">
    <citation type="journal article" date="2019" name="Int. J. Syst. Evol. Microbiol.">
        <title>The Global Catalogue of Microorganisms (GCM) 10K type strain sequencing project: providing services to taxonomists for standard genome sequencing and annotation.</title>
        <authorList>
            <consortium name="The Broad Institute Genomics Platform"/>
            <consortium name="The Broad Institute Genome Sequencing Center for Infectious Disease"/>
            <person name="Wu L."/>
            <person name="Ma J."/>
        </authorList>
    </citation>
    <scope>NUCLEOTIDE SEQUENCE [LARGE SCALE GENOMIC DNA]</scope>
    <source>
        <strain evidence="4">CGMCC 1.15287</strain>
    </source>
</reference>
<dbReference type="Proteomes" id="UP000532273">
    <property type="component" value="Unassembled WGS sequence"/>
</dbReference>
<protein>
    <submittedName>
        <fullName evidence="2">Uncharacterized protein</fullName>
    </submittedName>
</protein>
<accession>A0A7W6KBA2</accession>
<comment type="caution">
    <text evidence="2">The sequence shown here is derived from an EMBL/GenBank/DDBJ whole genome shotgun (WGS) entry which is preliminary data.</text>
</comment>
<dbReference type="AlphaFoldDB" id="A0A7W6KBA2"/>
<dbReference type="EMBL" id="BMHZ01000001">
    <property type="protein sequence ID" value="GGG97626.1"/>
    <property type="molecule type" value="Genomic_DNA"/>
</dbReference>
<reference evidence="2 3" key="3">
    <citation type="submission" date="2020-08" db="EMBL/GenBank/DDBJ databases">
        <title>Genomic Encyclopedia of Type Strains, Phase IV (KMG-IV): sequencing the most valuable type-strain genomes for metagenomic binning, comparative biology and taxonomic classification.</title>
        <authorList>
            <person name="Goeker M."/>
        </authorList>
    </citation>
    <scope>NUCLEOTIDE SEQUENCE [LARGE SCALE GENOMIC DNA]</scope>
    <source>
        <strain evidence="2 3">DSM 100774</strain>
    </source>
</reference>
<reference evidence="1" key="4">
    <citation type="submission" date="2024-05" db="EMBL/GenBank/DDBJ databases">
        <authorList>
            <person name="Sun Q."/>
            <person name="Zhou Y."/>
        </authorList>
    </citation>
    <scope>NUCLEOTIDE SEQUENCE</scope>
    <source>
        <strain evidence="1">CGMCC 1.15287</strain>
    </source>
</reference>
<reference evidence="1" key="1">
    <citation type="journal article" date="2014" name="Int. J. Syst. Evol. Microbiol.">
        <title>Complete genome of a new Firmicutes species belonging to the dominant human colonic microbiota ('Ruminococcus bicirculans') reveals two chromosomes and a selective capacity to utilize plant glucans.</title>
        <authorList>
            <consortium name="NISC Comparative Sequencing Program"/>
            <person name="Wegmann U."/>
            <person name="Louis P."/>
            <person name="Goesmann A."/>
            <person name="Henrissat B."/>
            <person name="Duncan S.H."/>
            <person name="Flint H.J."/>
        </authorList>
    </citation>
    <scope>NUCLEOTIDE SEQUENCE</scope>
    <source>
        <strain evidence="1">CGMCC 1.15287</strain>
    </source>
</reference>
<gene>
    <name evidence="1" type="ORF">GCM10007422_09510</name>
    <name evidence="2" type="ORF">GGQ60_001682</name>
</gene>
<proteinExistence type="predicted"/>